<feature type="transmembrane region" description="Helical" evidence="1">
    <location>
        <begin position="61"/>
        <end position="82"/>
    </location>
</feature>
<keyword evidence="3" id="KW-1185">Reference proteome</keyword>
<feature type="transmembrane region" description="Helical" evidence="1">
    <location>
        <begin position="167"/>
        <end position="186"/>
    </location>
</feature>
<comment type="caution">
    <text evidence="2">The sequence shown here is derived from an EMBL/GenBank/DDBJ whole genome shotgun (WGS) entry which is preliminary data.</text>
</comment>
<proteinExistence type="predicted"/>
<dbReference type="Proteomes" id="UP000004881">
    <property type="component" value="Unassembled WGS sequence"/>
</dbReference>
<keyword evidence="1" id="KW-0812">Transmembrane</keyword>
<evidence type="ECO:0000256" key="1">
    <source>
        <dbReference type="SAM" id="Phobius"/>
    </source>
</evidence>
<evidence type="ECO:0008006" key="4">
    <source>
        <dbReference type="Google" id="ProtNLM"/>
    </source>
</evidence>
<protein>
    <recommendedName>
        <fullName evidence="4">Emopamil-binding protein</fullName>
    </recommendedName>
</protein>
<evidence type="ECO:0000313" key="2">
    <source>
        <dbReference type="EMBL" id="GAB44078.1"/>
    </source>
</evidence>
<name>A0ABQ0HDX8_9ACTN</name>
<dbReference type="EMBL" id="BAFD01000058">
    <property type="protein sequence ID" value="GAB44078.1"/>
    <property type="molecule type" value="Genomic_DNA"/>
</dbReference>
<gene>
    <name evidence="2" type="ORF">GOTRE_058_00040</name>
</gene>
<feature type="transmembrane region" description="Helical" evidence="1">
    <location>
        <begin position="29"/>
        <end position="49"/>
    </location>
</feature>
<reference evidence="2 3" key="1">
    <citation type="submission" date="2012-02" db="EMBL/GenBank/DDBJ databases">
        <title>Whole genome shotgun sequence of Gordonia terrae NBRC 100016.</title>
        <authorList>
            <person name="Takarada H."/>
            <person name="Hosoyama A."/>
            <person name="Tsuchikane K."/>
            <person name="Katsumata H."/>
            <person name="Yamazaki S."/>
            <person name="Fujita N."/>
        </authorList>
    </citation>
    <scope>NUCLEOTIDE SEQUENCE [LARGE SCALE GENOMIC DNA]</scope>
    <source>
        <strain evidence="2 3">NBRC 100016</strain>
    </source>
</reference>
<dbReference type="Pfam" id="PF20589">
    <property type="entry name" value="DUF6790"/>
    <property type="match status" value="1"/>
</dbReference>
<keyword evidence="1" id="KW-1133">Transmembrane helix</keyword>
<sequence>MSGPDGDKLCRPIAFAGANPPQRFYRADMVFFLIQLALMIIGAVVHILVDRSVRRRTLGRAAELVLLWILVPGGAFGILAGIGHVGPNAPEIAEGIGPDFIPSMFQWELGWNDIAVGVLGVLCFRVANRGGWLDAAVWALAISYGGDLAGHISQYYIHDNTATNNVWAIPAEIYIVGAVVIAWFVYRRTTPRSVAVRGPDAARGVDETETTSIS</sequence>
<keyword evidence="1" id="KW-0472">Membrane</keyword>
<feature type="transmembrane region" description="Helical" evidence="1">
    <location>
        <begin position="109"/>
        <end position="128"/>
    </location>
</feature>
<accession>A0ABQ0HDX8</accession>
<organism evidence="2 3">
    <name type="scientific">Gordonia terrae NBRC 100016</name>
    <dbReference type="NCBI Taxonomy" id="1089454"/>
    <lineage>
        <taxon>Bacteria</taxon>
        <taxon>Bacillati</taxon>
        <taxon>Actinomycetota</taxon>
        <taxon>Actinomycetes</taxon>
        <taxon>Mycobacteriales</taxon>
        <taxon>Gordoniaceae</taxon>
        <taxon>Gordonia</taxon>
    </lineage>
</organism>
<feature type="transmembrane region" description="Helical" evidence="1">
    <location>
        <begin position="135"/>
        <end position="155"/>
    </location>
</feature>
<dbReference type="InterPro" id="IPR046740">
    <property type="entry name" value="DUF6790"/>
</dbReference>
<evidence type="ECO:0000313" key="3">
    <source>
        <dbReference type="Proteomes" id="UP000004881"/>
    </source>
</evidence>